<evidence type="ECO:0000256" key="4">
    <source>
        <dbReference type="ARBA" id="ARBA00017286"/>
    </source>
</evidence>
<sequence>MAYHLDIADPVISSESPWEDDTTAVPQAHEAEWAKLSSDFTNSGYREGITAGKEDALQEGFDAGFAEVGVPLGQELGLLRGLASALQSFLAPMPPTSVVASSRAEGEGIGSFV</sequence>
<dbReference type="GO" id="GO:0005737">
    <property type="term" value="C:cytoplasm"/>
    <property type="evidence" value="ECO:0007669"/>
    <property type="project" value="UniProtKB-SubCell"/>
</dbReference>
<evidence type="ECO:0000256" key="2">
    <source>
        <dbReference type="ARBA" id="ARBA00004496"/>
    </source>
</evidence>
<dbReference type="AlphaFoldDB" id="A0A4Y9ZHT5"/>
<dbReference type="Pfam" id="PF09811">
    <property type="entry name" value="Yae1_N"/>
    <property type="match status" value="1"/>
</dbReference>
<dbReference type="PANTHER" id="PTHR18829:SF0">
    <property type="entry name" value="PROTEIN YAE1 HOMOLOG"/>
    <property type="match status" value="1"/>
</dbReference>
<evidence type="ECO:0000256" key="5">
    <source>
        <dbReference type="ARBA" id="ARBA00018400"/>
    </source>
</evidence>
<dbReference type="InterPro" id="IPR038881">
    <property type="entry name" value="Yae1-like"/>
</dbReference>
<organism evidence="9 10">
    <name type="scientific">Hericium alpestre</name>
    <dbReference type="NCBI Taxonomy" id="135208"/>
    <lineage>
        <taxon>Eukaryota</taxon>
        <taxon>Fungi</taxon>
        <taxon>Dikarya</taxon>
        <taxon>Basidiomycota</taxon>
        <taxon>Agaricomycotina</taxon>
        <taxon>Agaricomycetes</taxon>
        <taxon>Russulales</taxon>
        <taxon>Hericiaceae</taxon>
        <taxon>Hericium</taxon>
    </lineage>
</organism>
<keyword evidence="7" id="KW-0539">Nucleus</keyword>
<dbReference type="GO" id="GO:0005634">
    <property type="term" value="C:nucleus"/>
    <property type="evidence" value="ECO:0007669"/>
    <property type="project" value="UniProtKB-SubCell"/>
</dbReference>
<evidence type="ECO:0000313" key="10">
    <source>
        <dbReference type="Proteomes" id="UP000298061"/>
    </source>
</evidence>
<evidence type="ECO:0000256" key="1">
    <source>
        <dbReference type="ARBA" id="ARBA00004123"/>
    </source>
</evidence>
<dbReference type="InterPro" id="IPR019191">
    <property type="entry name" value="Essential_protein_Yae1_N"/>
</dbReference>
<comment type="caution">
    <text evidence="9">The sequence shown here is derived from an EMBL/GenBank/DDBJ whole genome shotgun (WGS) entry which is preliminary data.</text>
</comment>
<dbReference type="OrthoDB" id="20086at2759"/>
<accession>A0A4Y9ZHT5</accession>
<evidence type="ECO:0000256" key="7">
    <source>
        <dbReference type="ARBA" id="ARBA00023242"/>
    </source>
</evidence>
<proteinExistence type="inferred from homology"/>
<evidence type="ECO:0000256" key="6">
    <source>
        <dbReference type="ARBA" id="ARBA00022490"/>
    </source>
</evidence>
<evidence type="ECO:0000259" key="8">
    <source>
        <dbReference type="Pfam" id="PF09811"/>
    </source>
</evidence>
<dbReference type="PANTHER" id="PTHR18829">
    <property type="entry name" value="PROTEIN YAE1 HOMOLOG"/>
    <property type="match status" value="1"/>
</dbReference>
<keyword evidence="6" id="KW-0963">Cytoplasm</keyword>
<evidence type="ECO:0000256" key="3">
    <source>
        <dbReference type="ARBA" id="ARBA00007096"/>
    </source>
</evidence>
<feature type="domain" description="Essential protein Yae1 N-terminal" evidence="8">
    <location>
        <begin position="44"/>
        <end position="83"/>
    </location>
</feature>
<reference evidence="9 10" key="1">
    <citation type="submission" date="2019-02" db="EMBL/GenBank/DDBJ databases">
        <title>Genome sequencing of the rare red list fungi Hericium alpestre (H. flagellum).</title>
        <authorList>
            <person name="Buettner E."/>
            <person name="Kellner H."/>
        </authorList>
    </citation>
    <scope>NUCLEOTIDE SEQUENCE [LARGE SCALE GENOMIC DNA]</scope>
    <source>
        <strain evidence="9 10">DSM 108284</strain>
    </source>
</reference>
<comment type="similarity">
    <text evidence="3">Belongs to the YAE1 family.</text>
</comment>
<protein>
    <recommendedName>
        <fullName evidence="5">Protein YAE1</fullName>
    </recommendedName>
    <alternativeName>
        <fullName evidence="4">Protein yae1</fullName>
    </alternativeName>
</protein>
<comment type="subcellular location">
    <subcellularLocation>
        <location evidence="2">Cytoplasm</location>
    </subcellularLocation>
    <subcellularLocation>
        <location evidence="1">Nucleus</location>
    </subcellularLocation>
</comment>
<evidence type="ECO:0000313" key="9">
    <source>
        <dbReference type="EMBL" id="TFY74295.1"/>
    </source>
</evidence>
<keyword evidence="10" id="KW-1185">Reference proteome</keyword>
<dbReference type="Proteomes" id="UP000298061">
    <property type="component" value="Unassembled WGS sequence"/>
</dbReference>
<name>A0A4Y9ZHT5_9AGAM</name>
<gene>
    <name evidence="9" type="ORF">EWM64_g9718</name>
</gene>
<dbReference type="EMBL" id="SFCI01002171">
    <property type="protein sequence ID" value="TFY74295.1"/>
    <property type="molecule type" value="Genomic_DNA"/>
</dbReference>